<dbReference type="InterPro" id="IPR002931">
    <property type="entry name" value="Transglutaminase-like"/>
</dbReference>
<dbReference type="RefSeq" id="WP_138951010.1">
    <property type="nucleotide sequence ID" value="NZ_CP040749.1"/>
</dbReference>
<dbReference type="AlphaFoldDB" id="A0A5B7TYE1"/>
<dbReference type="Pfam" id="PF01841">
    <property type="entry name" value="Transglut_core"/>
    <property type="match status" value="1"/>
</dbReference>
<dbReference type="EMBL" id="CP040749">
    <property type="protein sequence ID" value="QCX40176.1"/>
    <property type="molecule type" value="Genomic_DNA"/>
</dbReference>
<feature type="chain" id="PRO_5022668782" evidence="2">
    <location>
        <begin position="20"/>
        <end position="664"/>
    </location>
</feature>
<gene>
    <name evidence="4" type="ORF">FF125_17615</name>
</gene>
<feature type="domain" description="Transglutaminase-like" evidence="3">
    <location>
        <begin position="318"/>
        <end position="389"/>
    </location>
</feature>
<evidence type="ECO:0000313" key="5">
    <source>
        <dbReference type="Proteomes" id="UP000306229"/>
    </source>
</evidence>
<dbReference type="OrthoDB" id="98874at2"/>
<name>A0A5B7TYE1_9FLAO</name>
<protein>
    <submittedName>
        <fullName evidence="4">DUF3857 domain-containing protein</fullName>
    </submittedName>
</protein>
<dbReference type="Gene3D" id="2.60.120.1130">
    <property type="match status" value="1"/>
</dbReference>
<proteinExistence type="predicted"/>
<evidence type="ECO:0000259" key="3">
    <source>
        <dbReference type="Pfam" id="PF01841"/>
    </source>
</evidence>
<reference evidence="4 5" key="1">
    <citation type="submission" date="2019-05" db="EMBL/GenBank/DDBJ databases">
        <title>Algicella ahnfeltiae gen. nov., sp. nov., a novel marine bacterium of the family Flavobacteriaceae isolated from a red alga.</title>
        <authorList>
            <person name="Nedashkovskaya O.I."/>
            <person name="Kukhlevskiy A.D."/>
            <person name="Kim S.-G."/>
            <person name="Zhukova N.V."/>
            <person name="Mikhailov V.V."/>
        </authorList>
    </citation>
    <scope>NUCLEOTIDE SEQUENCE [LARGE SCALE GENOMIC DNA]</scope>
    <source>
        <strain evidence="4 5">10Alg115</strain>
    </source>
</reference>
<feature type="coiled-coil region" evidence="1">
    <location>
        <begin position="488"/>
        <end position="522"/>
    </location>
</feature>
<evidence type="ECO:0000313" key="4">
    <source>
        <dbReference type="EMBL" id="QCX40176.1"/>
    </source>
</evidence>
<keyword evidence="2" id="KW-0732">Signal</keyword>
<keyword evidence="1" id="KW-0175">Coiled coil</keyword>
<organism evidence="4 5">
    <name type="scientific">Aureibaculum algae</name>
    <dbReference type="NCBI Taxonomy" id="2584122"/>
    <lineage>
        <taxon>Bacteria</taxon>
        <taxon>Pseudomonadati</taxon>
        <taxon>Bacteroidota</taxon>
        <taxon>Flavobacteriia</taxon>
        <taxon>Flavobacteriales</taxon>
        <taxon>Flavobacteriaceae</taxon>
        <taxon>Aureibaculum</taxon>
    </lineage>
</organism>
<accession>A0A5B7TYE1</accession>
<evidence type="ECO:0000256" key="1">
    <source>
        <dbReference type="SAM" id="Coils"/>
    </source>
</evidence>
<dbReference type="Proteomes" id="UP000306229">
    <property type="component" value="Chromosome"/>
</dbReference>
<dbReference type="Gene3D" id="3.10.620.30">
    <property type="match status" value="1"/>
</dbReference>
<dbReference type="KEGG" id="fbe:FF125_17615"/>
<evidence type="ECO:0000256" key="2">
    <source>
        <dbReference type="SAM" id="SignalP"/>
    </source>
</evidence>
<feature type="signal peptide" evidence="2">
    <location>
        <begin position="1"/>
        <end position="19"/>
    </location>
</feature>
<sequence length="664" mass="75889">MKKLIITALAMLLSLPIIAQDIKFGKATKEELTEKLYPLDSSANAAILFKKRRSHIEYSQGEGFYLVTDVHERIKIYNKDGYDWATKSISLYQGGDDEKISIKANTFNLTNGKIEKTKLSKKDIFVENVNKYWKRTKFTMPNLTEGCIVEWDYTITSPYYSRIDDMELQSFIPIKYIESKVETPEYFVFKNVMKGYHPVDLVRDSKRSSITFNNKERNDNGAASYSQNKIDYQTNIIKCTLKNVPALKEEPYVNNINNYITALKFELTSTQFPNSQVEFYNTTWEDVTKTIYESSNFGGQLDKKSHFKDDLTALINLTAPENEKITKIFEFVKSKIKWNDFTSKYTNDGVRKAYKDGVGNVAEINLTLVAMLREANLKANPVLISTRDHGIPFFPTKEGFNYVIAGVETTSGIVLLDATEKYSTPNVLPLRDLNWNGRIVRENGTSSEVSLFPNDVAKEMVFIMAQIDDEGILSGTERSSYNKLLALNVRASQNNKNENDLIAKLEKDNDNIEIDEFKANNKVDIYKPISYQFDFESDSQVEIVGDKIYFSPLLFHTEKENPFKLDDRKFPIDFGTPFQEKYNVTLTLPAEYKIESLPETIAYATPEGSGSYSFMCKVTGNILQVSSILNMKTSIIASQNYGAIKEFYKQMISKQLEKVVLSKI</sequence>
<keyword evidence="5" id="KW-1185">Reference proteome</keyword>
<dbReference type="Gene3D" id="2.60.40.3140">
    <property type="match status" value="1"/>
</dbReference>